<evidence type="ECO:0000313" key="2">
    <source>
        <dbReference type="Proteomes" id="UP000054683"/>
    </source>
</evidence>
<dbReference type="AlphaFoldDB" id="A0A158J3N5"/>
<protein>
    <submittedName>
        <fullName evidence="1">Uncharacterized protein</fullName>
    </submittedName>
</protein>
<organism evidence="1 2">
    <name type="scientific">Caballeronia udeis</name>
    <dbReference type="NCBI Taxonomy" id="1232866"/>
    <lineage>
        <taxon>Bacteria</taxon>
        <taxon>Pseudomonadati</taxon>
        <taxon>Pseudomonadota</taxon>
        <taxon>Betaproteobacteria</taxon>
        <taxon>Burkholderiales</taxon>
        <taxon>Burkholderiaceae</taxon>
        <taxon>Caballeronia</taxon>
    </lineage>
</organism>
<gene>
    <name evidence="1" type="ORF">AWB69_07121</name>
</gene>
<proteinExistence type="predicted"/>
<accession>A0A158J3N5</accession>
<dbReference type="Proteomes" id="UP000054683">
    <property type="component" value="Unassembled WGS sequence"/>
</dbReference>
<dbReference type="EMBL" id="FCOK02000070">
    <property type="protein sequence ID" value="SAL63466.1"/>
    <property type="molecule type" value="Genomic_DNA"/>
</dbReference>
<evidence type="ECO:0000313" key="1">
    <source>
        <dbReference type="EMBL" id="SAL63466.1"/>
    </source>
</evidence>
<sequence>MKTLNSALAKVLKRLSYPLEVILIYVRWYVIQIMHMVVKGQTKIKGGAKCPSPGKLR</sequence>
<reference evidence="1 2" key="1">
    <citation type="submission" date="2016-01" db="EMBL/GenBank/DDBJ databases">
        <authorList>
            <person name="Oliw E.H."/>
        </authorList>
    </citation>
    <scope>NUCLEOTIDE SEQUENCE [LARGE SCALE GENOMIC DNA]</scope>
    <source>
        <strain evidence="1">LMG 27134</strain>
    </source>
</reference>
<name>A0A158J3N5_9BURK</name>